<evidence type="ECO:0000259" key="5">
    <source>
        <dbReference type="Pfam" id="PF00266"/>
    </source>
</evidence>
<proteinExistence type="inferred from homology"/>
<evidence type="ECO:0000256" key="2">
    <source>
        <dbReference type="ARBA" id="ARBA00022898"/>
    </source>
</evidence>
<dbReference type="PANTHER" id="PTHR43586:SF24">
    <property type="entry name" value="BLR4730 PROTEIN"/>
    <property type="match status" value="1"/>
</dbReference>
<protein>
    <submittedName>
        <fullName evidence="6">Cysteine desulfurase</fullName>
    </submittedName>
</protein>
<dbReference type="InterPro" id="IPR015421">
    <property type="entry name" value="PyrdxlP-dep_Trfase_major"/>
</dbReference>
<accession>A0ABQ4U0T3</accession>
<reference evidence="6" key="1">
    <citation type="journal article" date="2021" name="Front. Microbiol.">
        <title>Comprehensive Comparative Genomics and Phenotyping of Methylobacterium Species.</title>
        <authorList>
            <person name="Alessa O."/>
            <person name="Ogura Y."/>
            <person name="Fujitani Y."/>
            <person name="Takami H."/>
            <person name="Hayashi T."/>
            <person name="Sahin N."/>
            <person name="Tani A."/>
        </authorList>
    </citation>
    <scope>NUCLEOTIDE SEQUENCE</scope>
    <source>
        <strain evidence="6">DSM 23632</strain>
    </source>
</reference>
<evidence type="ECO:0000313" key="6">
    <source>
        <dbReference type="EMBL" id="GJE60492.1"/>
    </source>
</evidence>
<comment type="caution">
    <text evidence="6">The sequence shown here is derived from an EMBL/GenBank/DDBJ whole genome shotgun (WGS) entry which is preliminary data.</text>
</comment>
<keyword evidence="2" id="KW-0663">Pyridoxal phosphate</keyword>
<dbReference type="Pfam" id="PF00266">
    <property type="entry name" value="Aminotran_5"/>
    <property type="match status" value="1"/>
</dbReference>
<dbReference type="EMBL" id="BPRB01000140">
    <property type="protein sequence ID" value="GJE60492.1"/>
    <property type="molecule type" value="Genomic_DNA"/>
</dbReference>
<organism evidence="6 7">
    <name type="scientific">Methylobacterium trifolii</name>
    <dbReference type="NCBI Taxonomy" id="1003092"/>
    <lineage>
        <taxon>Bacteria</taxon>
        <taxon>Pseudomonadati</taxon>
        <taxon>Pseudomonadota</taxon>
        <taxon>Alphaproteobacteria</taxon>
        <taxon>Hyphomicrobiales</taxon>
        <taxon>Methylobacteriaceae</taxon>
        <taxon>Methylobacterium</taxon>
    </lineage>
</organism>
<sequence>MSAALDLARLRAETPGTRHGIHLNNAGAALMPEPVLDAMRGYLDLEAAHGGHGAAERAAARLEAVYDSVARLIGAEPDEIALTESATRAWQMAFHALARTFAPGDRILVARAEYGANVVALMQVARHTGACIETVPSAGDGRLDLGALERMVDRRVRLIAAPTIPSNGGLVNPVAGIGRIARAHGVPFLLDACQALGQRPVDVGELGCDMLAATGRKFLRGPRGTGFLYVRRPWLDRLEPAMLDHFGAPLTGADGYALRPDARRFETYEHSRAGRLGLGAAVDYALGLGLDRIARRCRVLSGQLRAGLAALPGIRLHDLGPDPASLVTCTLEGRSAEAVRAAFSTAGIAVGVSLPSAAPLDAQARRLPPLVRISPHYYNGEDEIAQALSVLARLPLPAPSRGGFAP</sequence>
<dbReference type="InterPro" id="IPR015422">
    <property type="entry name" value="PyrdxlP-dep_Trfase_small"/>
</dbReference>
<dbReference type="PROSITE" id="PS00595">
    <property type="entry name" value="AA_TRANSFER_CLASS_5"/>
    <property type="match status" value="1"/>
</dbReference>
<evidence type="ECO:0000256" key="1">
    <source>
        <dbReference type="ARBA" id="ARBA00001933"/>
    </source>
</evidence>
<dbReference type="Gene3D" id="3.40.640.10">
    <property type="entry name" value="Type I PLP-dependent aspartate aminotransferase-like (Major domain)"/>
    <property type="match status" value="1"/>
</dbReference>
<comment type="cofactor">
    <cofactor evidence="1 4">
        <name>pyridoxal 5'-phosphate</name>
        <dbReference type="ChEBI" id="CHEBI:597326"/>
    </cofactor>
</comment>
<dbReference type="SUPFAM" id="SSF53383">
    <property type="entry name" value="PLP-dependent transferases"/>
    <property type="match status" value="1"/>
</dbReference>
<evidence type="ECO:0000256" key="3">
    <source>
        <dbReference type="RuleBase" id="RU004075"/>
    </source>
</evidence>
<evidence type="ECO:0000313" key="7">
    <source>
        <dbReference type="Proteomes" id="UP001055057"/>
    </source>
</evidence>
<feature type="domain" description="Aminotransferase class V" evidence="5">
    <location>
        <begin position="21"/>
        <end position="385"/>
    </location>
</feature>
<reference evidence="6" key="2">
    <citation type="submission" date="2021-08" db="EMBL/GenBank/DDBJ databases">
        <authorList>
            <person name="Tani A."/>
            <person name="Ola A."/>
            <person name="Ogura Y."/>
            <person name="Katsura K."/>
            <person name="Hayashi T."/>
        </authorList>
    </citation>
    <scope>NUCLEOTIDE SEQUENCE</scope>
    <source>
        <strain evidence="6">DSM 23632</strain>
    </source>
</reference>
<dbReference type="Gene3D" id="3.90.1150.10">
    <property type="entry name" value="Aspartate Aminotransferase, domain 1"/>
    <property type="match status" value="1"/>
</dbReference>
<gene>
    <name evidence="6" type="primary">sufS_2</name>
    <name evidence="6" type="ORF">MPOCJGCO_2604</name>
</gene>
<dbReference type="Proteomes" id="UP001055057">
    <property type="component" value="Unassembled WGS sequence"/>
</dbReference>
<dbReference type="InterPro" id="IPR000192">
    <property type="entry name" value="Aminotrans_V_dom"/>
</dbReference>
<name>A0ABQ4U0T3_9HYPH</name>
<evidence type="ECO:0000256" key="4">
    <source>
        <dbReference type="RuleBase" id="RU004504"/>
    </source>
</evidence>
<dbReference type="PANTHER" id="PTHR43586">
    <property type="entry name" value="CYSTEINE DESULFURASE"/>
    <property type="match status" value="1"/>
</dbReference>
<dbReference type="RefSeq" id="WP_238183109.1">
    <property type="nucleotide sequence ID" value="NZ_BPRB01000140.1"/>
</dbReference>
<dbReference type="InterPro" id="IPR020578">
    <property type="entry name" value="Aminotrans_V_PyrdxlP_BS"/>
</dbReference>
<keyword evidence="7" id="KW-1185">Reference proteome</keyword>
<dbReference type="InterPro" id="IPR015424">
    <property type="entry name" value="PyrdxlP-dep_Trfase"/>
</dbReference>
<comment type="similarity">
    <text evidence="3">Belongs to the class-V pyridoxal-phosphate-dependent aminotransferase family.</text>
</comment>